<feature type="non-terminal residue" evidence="9">
    <location>
        <position position="1"/>
    </location>
</feature>
<feature type="transmembrane region" description="Helical" evidence="7">
    <location>
        <begin position="207"/>
        <end position="227"/>
    </location>
</feature>
<comment type="similarity">
    <text evidence="6">Belongs to the TMEM41 family.</text>
</comment>
<gene>
    <name evidence="9" type="ORF">PLOB_00027243</name>
</gene>
<evidence type="ECO:0000259" key="8">
    <source>
        <dbReference type="Pfam" id="PF09335"/>
    </source>
</evidence>
<evidence type="ECO:0000256" key="5">
    <source>
        <dbReference type="ARBA" id="ARBA00023136"/>
    </source>
</evidence>
<evidence type="ECO:0000256" key="3">
    <source>
        <dbReference type="ARBA" id="ARBA00022729"/>
    </source>
</evidence>
<feature type="domain" description="VTT" evidence="8">
    <location>
        <begin position="139"/>
        <end position="258"/>
    </location>
</feature>
<dbReference type="InterPro" id="IPR032816">
    <property type="entry name" value="VTT_dom"/>
</dbReference>
<keyword evidence="2 7" id="KW-0812">Transmembrane</keyword>
<organism evidence="9 10">
    <name type="scientific">Porites lobata</name>
    <dbReference type="NCBI Taxonomy" id="104759"/>
    <lineage>
        <taxon>Eukaryota</taxon>
        <taxon>Metazoa</taxon>
        <taxon>Cnidaria</taxon>
        <taxon>Anthozoa</taxon>
        <taxon>Hexacorallia</taxon>
        <taxon>Scleractinia</taxon>
        <taxon>Fungiina</taxon>
        <taxon>Poritidae</taxon>
        <taxon>Porites</taxon>
    </lineage>
</organism>
<dbReference type="PANTHER" id="PTHR43220">
    <property type="match status" value="1"/>
</dbReference>
<keyword evidence="5 7" id="KW-0472">Membrane</keyword>
<accession>A0ABN8NRB9</accession>
<evidence type="ECO:0000256" key="1">
    <source>
        <dbReference type="ARBA" id="ARBA00004141"/>
    </source>
</evidence>
<keyword evidence="3" id="KW-0732">Signal</keyword>
<dbReference type="EMBL" id="CALNXK010000033">
    <property type="protein sequence ID" value="CAH3119200.1"/>
    <property type="molecule type" value="Genomic_DNA"/>
</dbReference>
<keyword evidence="4 7" id="KW-1133">Transmembrane helix</keyword>
<keyword evidence="10" id="KW-1185">Reference proteome</keyword>
<dbReference type="InterPro" id="IPR045014">
    <property type="entry name" value="TM41A/B"/>
</dbReference>
<protein>
    <recommendedName>
        <fullName evidence="8">VTT domain-containing protein</fullName>
    </recommendedName>
</protein>
<feature type="transmembrane region" description="Helical" evidence="7">
    <location>
        <begin position="151"/>
        <end position="177"/>
    </location>
</feature>
<reference evidence="9 10" key="1">
    <citation type="submission" date="2022-05" db="EMBL/GenBank/DDBJ databases">
        <authorList>
            <consortium name="Genoscope - CEA"/>
            <person name="William W."/>
        </authorList>
    </citation>
    <scope>NUCLEOTIDE SEQUENCE [LARGE SCALE GENOMIC DNA]</scope>
</reference>
<feature type="transmembrane region" description="Helical" evidence="7">
    <location>
        <begin position="270"/>
        <end position="293"/>
    </location>
</feature>
<evidence type="ECO:0000256" key="2">
    <source>
        <dbReference type="ARBA" id="ARBA00022692"/>
    </source>
</evidence>
<feature type="transmembrane region" description="Helical" evidence="7">
    <location>
        <begin position="239"/>
        <end position="264"/>
    </location>
</feature>
<feature type="transmembrane region" description="Helical" evidence="7">
    <location>
        <begin position="51"/>
        <end position="75"/>
    </location>
</feature>
<evidence type="ECO:0000256" key="6">
    <source>
        <dbReference type="ARBA" id="ARBA00025797"/>
    </source>
</evidence>
<proteinExistence type="inferred from homology"/>
<dbReference type="Proteomes" id="UP001159405">
    <property type="component" value="Unassembled WGS sequence"/>
</dbReference>
<name>A0ABN8NRB9_9CNID</name>
<comment type="caution">
    <text evidence="9">The sequence shown here is derived from an EMBL/GenBank/DDBJ whole genome shotgun (WGS) entry which is preliminary data.</text>
</comment>
<sequence length="305" mass="34349">TKQYVCIFSRLQVICLINLFIASEGVTDHLKVCFTLGIMVKTISMSNTKRIFFCILGISSTFFSATLFLALLSMFRPPFNAVNVATGTNVSESYELHFPSDLEDLKSLAVLLKQYRKDNFGYVVSLFCSAYLYKQTFAIPGSVFMNLLAGAIFGIWAGFPLVCFLTGCGATFCYLLSKAFGKVLLLQFFPDRVQALQLKVKENLDSLFFFLLFLRLFPMSPNWFLNMSSPVLEVPITQFFFSVLIGLMPYNFICCQTGCILSQLSSLDELFTFSVIIKLCGIALMALLPGLIVRKFHKNTKFHVE</sequence>
<evidence type="ECO:0000313" key="9">
    <source>
        <dbReference type="EMBL" id="CAH3119200.1"/>
    </source>
</evidence>
<evidence type="ECO:0000256" key="4">
    <source>
        <dbReference type="ARBA" id="ARBA00022989"/>
    </source>
</evidence>
<dbReference type="Pfam" id="PF09335">
    <property type="entry name" value="VTT_dom"/>
    <property type="match status" value="1"/>
</dbReference>
<evidence type="ECO:0000313" key="10">
    <source>
        <dbReference type="Proteomes" id="UP001159405"/>
    </source>
</evidence>
<dbReference type="PANTHER" id="PTHR43220:SF21">
    <property type="entry name" value="TRANSMEMBRANE PROTEIN 41A"/>
    <property type="match status" value="1"/>
</dbReference>
<evidence type="ECO:0000256" key="7">
    <source>
        <dbReference type="SAM" id="Phobius"/>
    </source>
</evidence>
<comment type="subcellular location">
    <subcellularLocation>
        <location evidence="1">Membrane</location>
        <topology evidence="1">Multi-pass membrane protein</topology>
    </subcellularLocation>
</comment>